<dbReference type="RefSeq" id="WP_096806483.1">
    <property type="nucleotide sequence ID" value="NZ_CP022196.1"/>
</dbReference>
<evidence type="ECO:0000256" key="1">
    <source>
        <dbReference type="SAM" id="Phobius"/>
    </source>
</evidence>
<protein>
    <submittedName>
        <fullName evidence="2">Uncharacterized protein</fullName>
    </submittedName>
</protein>
<proteinExistence type="predicted"/>
<dbReference type="KEGG" id="ceh:CEW89_15380"/>
<reference evidence="2 3" key="1">
    <citation type="submission" date="2017-06" db="EMBL/GenBank/DDBJ databases">
        <title>Celeribacter sp. TSPH2 complete genome sequence.</title>
        <authorList>
            <person name="Woo J.-H."/>
            <person name="Kim H.-S."/>
        </authorList>
    </citation>
    <scope>NUCLEOTIDE SEQUENCE [LARGE SCALE GENOMIC DNA]</scope>
    <source>
        <strain evidence="2 3">TSPH2</strain>
    </source>
</reference>
<dbReference type="InterPro" id="IPR036162">
    <property type="entry name" value="Resolvase-like_N_sf"/>
</dbReference>
<accession>A0A291GF90</accession>
<dbReference type="GO" id="GO:0003677">
    <property type="term" value="F:DNA binding"/>
    <property type="evidence" value="ECO:0007669"/>
    <property type="project" value="InterPro"/>
</dbReference>
<evidence type="ECO:0000313" key="3">
    <source>
        <dbReference type="Proteomes" id="UP000217935"/>
    </source>
</evidence>
<keyword evidence="1" id="KW-1133">Transmembrane helix</keyword>
<keyword evidence="1" id="KW-0812">Transmembrane</keyword>
<dbReference type="SUPFAM" id="SSF53041">
    <property type="entry name" value="Resolvase-like"/>
    <property type="match status" value="1"/>
</dbReference>
<evidence type="ECO:0000313" key="2">
    <source>
        <dbReference type="EMBL" id="ATG48828.1"/>
    </source>
</evidence>
<keyword evidence="3" id="KW-1185">Reference proteome</keyword>
<dbReference type="EMBL" id="CP022196">
    <property type="protein sequence ID" value="ATG48828.1"/>
    <property type="molecule type" value="Genomic_DNA"/>
</dbReference>
<keyword evidence="1" id="KW-0472">Membrane</keyword>
<name>A0A291GF90_9RHOB</name>
<dbReference type="Proteomes" id="UP000217935">
    <property type="component" value="Chromosome"/>
</dbReference>
<dbReference type="GO" id="GO:0000150">
    <property type="term" value="F:DNA strand exchange activity"/>
    <property type="evidence" value="ECO:0007669"/>
    <property type="project" value="InterPro"/>
</dbReference>
<feature type="transmembrane region" description="Helical" evidence="1">
    <location>
        <begin position="45"/>
        <end position="62"/>
    </location>
</feature>
<sequence length="64" mass="7384">MPERHPRNTPEGRFAETIFAAQGELEREHNRHQTLQKMRARIEKGYWVFSAAIAISAVVSMANF</sequence>
<dbReference type="AlphaFoldDB" id="A0A291GF90"/>
<organism evidence="2 3">
    <name type="scientific">Celeribacter ethanolicus</name>
    <dbReference type="NCBI Taxonomy" id="1758178"/>
    <lineage>
        <taxon>Bacteria</taxon>
        <taxon>Pseudomonadati</taxon>
        <taxon>Pseudomonadota</taxon>
        <taxon>Alphaproteobacteria</taxon>
        <taxon>Rhodobacterales</taxon>
        <taxon>Roseobacteraceae</taxon>
        <taxon>Celeribacter</taxon>
    </lineage>
</organism>
<gene>
    <name evidence="2" type="ORF">CEW89_15380</name>
</gene>